<sequence>MAFNENINEQGFTPHTIDPTQQMFERLSTRFHMMFYEALNDPSHAEDKLSFEDRDGDDADLAKAEQDAWSYVSNGKTEADFELEMKGTTRKMQSFITSGKVSVPPELVIDYTAIATDEDFEESAGTAQAAVEHALEAMREWAFVGMPDESGDAASDVSESASSSGSGEEDDEDEILGTP</sequence>
<evidence type="ECO:0000256" key="1">
    <source>
        <dbReference type="SAM" id="MobiDB-lite"/>
    </source>
</evidence>
<organism evidence="2 3">
    <name type="scientific">Cryptococcus amylolentus CBS 6273</name>
    <dbReference type="NCBI Taxonomy" id="1296118"/>
    <lineage>
        <taxon>Eukaryota</taxon>
        <taxon>Fungi</taxon>
        <taxon>Dikarya</taxon>
        <taxon>Basidiomycota</taxon>
        <taxon>Agaricomycotina</taxon>
        <taxon>Tremellomycetes</taxon>
        <taxon>Tremellales</taxon>
        <taxon>Cryptococcaceae</taxon>
        <taxon>Cryptococcus</taxon>
    </lineage>
</organism>
<evidence type="ECO:0000313" key="2">
    <source>
        <dbReference type="EMBL" id="ODN96971.1"/>
    </source>
</evidence>
<gene>
    <name evidence="2" type="ORF">I350_07947</name>
</gene>
<evidence type="ECO:0000313" key="3">
    <source>
        <dbReference type="Proteomes" id="UP000095149"/>
    </source>
</evidence>
<comment type="caution">
    <text evidence="2">The sequence shown here is derived from an EMBL/GenBank/DDBJ whole genome shotgun (WGS) entry which is preliminary data.</text>
</comment>
<proteinExistence type="predicted"/>
<reference evidence="2 3" key="1">
    <citation type="submission" date="2016-06" db="EMBL/GenBank/DDBJ databases">
        <title>Evolution of pathogenesis and genome organization in the Tremellales.</title>
        <authorList>
            <person name="Cuomo C."/>
            <person name="Litvintseva A."/>
            <person name="Heitman J."/>
            <person name="Chen Y."/>
            <person name="Sun S."/>
            <person name="Springer D."/>
            <person name="Dromer F."/>
            <person name="Young S."/>
            <person name="Zeng Q."/>
            <person name="Chapman S."/>
            <person name="Gujja S."/>
            <person name="Saif S."/>
            <person name="Birren B."/>
        </authorList>
    </citation>
    <scope>NUCLEOTIDE SEQUENCE [LARGE SCALE GENOMIC DNA]</scope>
    <source>
        <strain evidence="2 3">CBS 6273</strain>
    </source>
</reference>
<accession>A0A1E3JAM2</accession>
<feature type="compositionally biased region" description="Acidic residues" evidence="1">
    <location>
        <begin position="167"/>
        <end position="179"/>
    </location>
</feature>
<dbReference type="Proteomes" id="UP000095149">
    <property type="component" value="Unassembled WGS sequence"/>
</dbReference>
<feature type="compositionally biased region" description="Low complexity" evidence="1">
    <location>
        <begin position="152"/>
        <end position="166"/>
    </location>
</feature>
<dbReference type="EMBL" id="MEKH01000014">
    <property type="protein sequence ID" value="ODN96971.1"/>
    <property type="molecule type" value="Genomic_DNA"/>
</dbReference>
<protein>
    <submittedName>
        <fullName evidence="2">Uncharacterized protein</fullName>
    </submittedName>
</protein>
<dbReference type="AlphaFoldDB" id="A0A1E3JAM2"/>
<feature type="region of interest" description="Disordered" evidence="1">
    <location>
        <begin position="145"/>
        <end position="179"/>
    </location>
</feature>
<name>A0A1E3JAM2_9TREE</name>